<evidence type="ECO:0000256" key="3">
    <source>
        <dbReference type="SAM" id="Phobius"/>
    </source>
</evidence>
<dbReference type="InterPro" id="IPR001173">
    <property type="entry name" value="Glyco_trans_2-like"/>
</dbReference>
<keyword evidence="6" id="KW-1185">Reference proteome</keyword>
<keyword evidence="3" id="KW-0812">Transmembrane</keyword>
<evidence type="ECO:0000313" key="6">
    <source>
        <dbReference type="Proteomes" id="UP000235034"/>
    </source>
</evidence>
<dbReference type="PANTHER" id="PTHR48090:SF6">
    <property type="entry name" value="SLR5056 PROTEIN"/>
    <property type="match status" value="1"/>
</dbReference>
<dbReference type="Gene3D" id="3.90.550.10">
    <property type="entry name" value="Spore Coat Polysaccharide Biosynthesis Protein SpsA, Chain A"/>
    <property type="match status" value="1"/>
</dbReference>
<keyword evidence="5" id="KW-0808">Transferase</keyword>
<gene>
    <name evidence="5" type="ORF">Uis4E_2078</name>
</gene>
<dbReference type="InterPro" id="IPR050256">
    <property type="entry name" value="Glycosyltransferase_2"/>
</dbReference>
<dbReference type="Pfam" id="PF00535">
    <property type="entry name" value="Glycos_transf_2"/>
    <property type="match status" value="1"/>
</dbReference>
<sequence>MHVFVQIPCLNEAKTLPLVMARMPKSIPGVDRLDVMIIDDGCTDDTVAVARRLGIRHIVRHNGTMGLARAFRDGVDYALKHGADIVVNTDGDNQYPSERIGDLVRPIVEGRADIVVGDRQTATIREFSPFKRLMQRFGSWVVNRAAGTDIPDAASGFRAYSKRSLLQLNIVTEFSYCMETIIQAGYKRIAITSVPIVTNPKTRSSRLFHNIFEHMGKSAGAIVRSFLMFRAHSVFTWSAILPGIAALVVFMRYLAFFFAGQGRGHMQSLLLGVMFFIWMVVSLLLLIVSEVLRTQRKLEEDELERVKEIAYAPASRRLWADGDDGGDGDAGDVTNGGDDGDGPDSGTPTDRLGAKGGER</sequence>
<feature type="domain" description="Glycosyltransferase 2-like" evidence="4">
    <location>
        <begin position="6"/>
        <end position="165"/>
    </location>
</feature>
<dbReference type="OrthoDB" id="9810303at2"/>
<protein>
    <submittedName>
        <fullName evidence="5">Family 2 glycosyl transferase</fullName>
    </submittedName>
</protein>
<dbReference type="Proteomes" id="UP000235034">
    <property type="component" value="Unassembled WGS sequence"/>
</dbReference>
<feature type="transmembrane region" description="Helical" evidence="3">
    <location>
        <begin position="268"/>
        <end position="288"/>
    </location>
</feature>
<organism evidence="5 6">
    <name type="scientific">Bifidobacterium parmae</name>
    <dbReference type="NCBI Taxonomy" id="361854"/>
    <lineage>
        <taxon>Bacteria</taxon>
        <taxon>Bacillati</taxon>
        <taxon>Actinomycetota</taxon>
        <taxon>Actinomycetes</taxon>
        <taxon>Bifidobacteriales</taxon>
        <taxon>Bifidobacteriaceae</taxon>
        <taxon>Bifidobacterium</taxon>
    </lineage>
</organism>
<dbReference type="AlphaFoldDB" id="A0A2N5IX24"/>
<feature type="transmembrane region" description="Helical" evidence="3">
    <location>
        <begin position="234"/>
        <end position="256"/>
    </location>
</feature>
<dbReference type="PANTHER" id="PTHR48090">
    <property type="entry name" value="UNDECAPRENYL-PHOSPHATE 4-DEOXY-4-FORMAMIDO-L-ARABINOSE TRANSFERASE-RELATED"/>
    <property type="match status" value="1"/>
</dbReference>
<reference evidence="5 6" key="1">
    <citation type="submission" date="2017-07" db="EMBL/GenBank/DDBJ databases">
        <title>Bifidobacterium novel species.</title>
        <authorList>
            <person name="Lugli G.A."/>
            <person name="Milani C."/>
            <person name="Duranti S."/>
            <person name="Mangifesta M."/>
        </authorList>
    </citation>
    <scope>NUCLEOTIDE SEQUENCE [LARGE SCALE GENOMIC DNA]</scope>
    <source>
        <strain evidence="5 6">77</strain>
    </source>
</reference>
<comment type="caution">
    <text evidence="5">The sequence shown here is derived from an EMBL/GenBank/DDBJ whole genome shotgun (WGS) entry which is preliminary data.</text>
</comment>
<evidence type="ECO:0000259" key="4">
    <source>
        <dbReference type="Pfam" id="PF00535"/>
    </source>
</evidence>
<keyword evidence="3" id="KW-0472">Membrane</keyword>
<dbReference type="CDD" id="cd04179">
    <property type="entry name" value="DPM_DPG-synthase_like"/>
    <property type="match status" value="1"/>
</dbReference>
<dbReference type="EMBL" id="NMWT01000028">
    <property type="protein sequence ID" value="PLS26503.1"/>
    <property type="molecule type" value="Genomic_DNA"/>
</dbReference>
<dbReference type="RefSeq" id="WP_101623115.1">
    <property type="nucleotide sequence ID" value="NZ_NMWT01000028.1"/>
</dbReference>
<feature type="compositionally biased region" description="Acidic residues" evidence="2">
    <location>
        <begin position="321"/>
        <end position="330"/>
    </location>
</feature>
<keyword evidence="3" id="KW-1133">Transmembrane helix</keyword>
<dbReference type="SUPFAM" id="SSF53448">
    <property type="entry name" value="Nucleotide-diphospho-sugar transferases"/>
    <property type="match status" value="1"/>
</dbReference>
<feature type="region of interest" description="Disordered" evidence="2">
    <location>
        <begin position="318"/>
        <end position="359"/>
    </location>
</feature>
<dbReference type="GO" id="GO:0016740">
    <property type="term" value="F:transferase activity"/>
    <property type="evidence" value="ECO:0007669"/>
    <property type="project" value="UniProtKB-KW"/>
</dbReference>
<proteinExistence type="inferred from homology"/>
<evidence type="ECO:0000256" key="2">
    <source>
        <dbReference type="SAM" id="MobiDB-lite"/>
    </source>
</evidence>
<evidence type="ECO:0000313" key="5">
    <source>
        <dbReference type="EMBL" id="PLS26503.1"/>
    </source>
</evidence>
<accession>A0A2N5IX24</accession>
<comment type="similarity">
    <text evidence="1">Belongs to the glycosyltransferase 2 family.</text>
</comment>
<dbReference type="InterPro" id="IPR029044">
    <property type="entry name" value="Nucleotide-diphossugar_trans"/>
</dbReference>
<evidence type="ECO:0000256" key="1">
    <source>
        <dbReference type="ARBA" id="ARBA00006739"/>
    </source>
</evidence>
<name>A0A2N5IX24_9BIFI</name>